<evidence type="ECO:0000313" key="1">
    <source>
        <dbReference type="EMBL" id="GAD05942.1"/>
    </source>
</evidence>
<reference evidence="2" key="1">
    <citation type="journal article" date="2013" name="Genome">
        <title>Draft Genome Sequences of Porphyromonas crevioricanis JCM 15906T and Porphyromonas cansulci JCM 13913T Isolated from a Canine Oral Cavity.</title>
        <authorList>
            <person name="Sakamoto M."/>
            <person name="Tanaka N."/>
            <person name="Shiwa Y."/>
            <person name="Yoshikawa H."/>
            <person name="Ohkuma M."/>
        </authorList>
    </citation>
    <scope>NUCLEOTIDE SEQUENCE [LARGE SCALE GENOMIC DNA]</scope>
    <source>
        <strain evidence="2">JCM 15906</strain>
    </source>
</reference>
<name>T1CQ12_9PORP</name>
<protein>
    <submittedName>
        <fullName evidence="1">Uncharacterized protein</fullName>
    </submittedName>
</protein>
<gene>
    <name evidence="1" type="ORF">PORCRE_1653</name>
</gene>
<organism evidence="1 2">
    <name type="scientific">Porphyromonas crevioricanis JCM 15906</name>
    <dbReference type="NCBI Taxonomy" id="1305617"/>
    <lineage>
        <taxon>Bacteria</taxon>
        <taxon>Pseudomonadati</taxon>
        <taxon>Bacteroidota</taxon>
        <taxon>Bacteroidia</taxon>
        <taxon>Bacteroidales</taxon>
        <taxon>Porphyromonadaceae</taxon>
        <taxon>Porphyromonas</taxon>
    </lineage>
</organism>
<sequence>MSLALGKQIIFVCYFLSYDLETATKHPSGGELSDDSS</sequence>
<reference evidence="1 2" key="2">
    <citation type="journal article" date="2013" name="Genome Announc.">
        <title>Draft Genome Sequences of Porphyromonas crevioricanis JCM 15906T and Porphyromonas cansulci JCM 13913T Isolated from a Canine Oral Cavity.</title>
        <authorList>
            <person name="Sakamoto M."/>
            <person name="Tanaka N."/>
            <person name="Shiwa Y."/>
            <person name="Yoshikawa H."/>
            <person name="Ohkuma M."/>
        </authorList>
    </citation>
    <scope>NUCLEOTIDE SEQUENCE [LARGE SCALE GENOMIC DNA]</scope>
    <source>
        <strain evidence="1 2">JCM 15906</strain>
    </source>
</reference>
<accession>T1CQ12</accession>
<comment type="caution">
    <text evidence="1">The sequence shown here is derived from an EMBL/GenBank/DDBJ whole genome shotgun (WGS) entry which is preliminary data.</text>
</comment>
<proteinExistence type="predicted"/>
<evidence type="ECO:0000313" key="2">
    <source>
        <dbReference type="Proteomes" id="UP000018031"/>
    </source>
</evidence>
<dbReference type="AlphaFoldDB" id="T1CQ12"/>
<dbReference type="EMBL" id="BAOU01000046">
    <property type="protein sequence ID" value="GAD05942.1"/>
    <property type="molecule type" value="Genomic_DNA"/>
</dbReference>
<dbReference type="Proteomes" id="UP000018031">
    <property type="component" value="Unassembled WGS sequence"/>
</dbReference>